<feature type="compositionally biased region" description="Acidic residues" evidence="1">
    <location>
        <begin position="306"/>
        <end position="321"/>
    </location>
</feature>
<feature type="compositionally biased region" description="Polar residues" evidence="1">
    <location>
        <begin position="139"/>
        <end position="150"/>
    </location>
</feature>
<evidence type="ECO:0000313" key="3">
    <source>
        <dbReference type="Proteomes" id="UP001465976"/>
    </source>
</evidence>
<protein>
    <submittedName>
        <fullName evidence="2">Uncharacterized protein</fullName>
    </submittedName>
</protein>
<feature type="compositionally biased region" description="Polar residues" evidence="1">
    <location>
        <begin position="607"/>
        <end position="618"/>
    </location>
</feature>
<dbReference type="EMBL" id="JBAHYK010002018">
    <property type="protein sequence ID" value="KAL0566070.1"/>
    <property type="molecule type" value="Genomic_DNA"/>
</dbReference>
<feature type="compositionally biased region" description="Polar residues" evidence="1">
    <location>
        <begin position="326"/>
        <end position="335"/>
    </location>
</feature>
<sequence length="804" mass="85552">MSTRQLKRNISNDPQNDPTFKKPKTRKNPLQSKFPSHFYETPHPTSQSQSEVYKLPSSVGEPVSPSDFSPIPKKTVRKTSSTNLKENAGKSPFGKERFNKKKYGKSKNQKAISRALESPFIPSSPVAGGGPDEELFKKSMNQHVLSSTGHDPNVPAHTAQIPARIHVSPFKSRRPSAPTPPRKSDWDFVQTNNGSAVDLGLGDTTVSGQAQNFNDQEGVGFGFPRSSNRSIDFNRPPSQLSLYDYNRSATYDDPPREEQEGFFAGIRDESTPFKLPSFFDSQAQARGAGVLGALPLTSRQLREVSDTDTDSDSCGWDSDEQENMRSKTGSDSIFQSLKLASRTRARSSDGSGYVTPSAEDSEDDEDTQRSPWIEDSLISAPNTRDWRAMPLRRGYMRDVQGEKDVEMADGDVPESLLQGISHSLNLGGEAGLAKKSESPSNSRPAGSLQLPSLTRPEGPPATILRTRSLGDNEDLPSNTVAVDVTTAHNTTSQPPPSYARRTRSGTVVASATSIPALAPALPVLSSVFRRTRSGTVVSGKVDTLTGTKDASANSIVPVSSNIPPRRTRSGTVVLQMNTAAPSDRDMAVTSASVGGTGTAFGSRRSRSGSIQVAPSLSSVGEAGDSALRPPPPTVLPTRRSRSGSIAALANTVGAKLASLPLPGTGMLGRTRSGTVVRAPTLPPVENPLVLEHGDVEMELVDAGAGGRGDEEGSNVEGSGSVPGSSPDPLDCLPNISANCPRRTGAEEGGTSSRPRLEGLRSRKAAGRGMGKAKPRSMSINAMDVDGDGRSSEDELLLKPGDRFS</sequence>
<feature type="region of interest" description="Disordered" evidence="1">
    <location>
        <begin position="583"/>
        <end position="641"/>
    </location>
</feature>
<feature type="compositionally biased region" description="Basic residues" evidence="1">
    <location>
        <begin position="98"/>
        <end position="108"/>
    </location>
</feature>
<feature type="compositionally biased region" description="Polar residues" evidence="1">
    <location>
        <begin position="225"/>
        <end position="238"/>
    </location>
</feature>
<feature type="compositionally biased region" description="Polar residues" evidence="1">
    <location>
        <begin position="1"/>
        <end position="18"/>
    </location>
</feature>
<feature type="region of interest" description="Disordered" evidence="1">
    <location>
        <begin position="1"/>
        <end position="238"/>
    </location>
</feature>
<name>A0ABR3ET64_9AGAR</name>
<feature type="compositionally biased region" description="Polar residues" evidence="1">
    <location>
        <begin position="475"/>
        <end position="492"/>
    </location>
</feature>
<gene>
    <name evidence="2" type="ORF">V5O48_015946</name>
</gene>
<feature type="compositionally biased region" description="Polar residues" evidence="1">
    <location>
        <begin position="438"/>
        <end position="452"/>
    </location>
</feature>
<dbReference type="Proteomes" id="UP001465976">
    <property type="component" value="Unassembled WGS sequence"/>
</dbReference>
<proteinExistence type="predicted"/>
<accession>A0ABR3ET64</accession>
<keyword evidence="3" id="KW-1185">Reference proteome</keyword>
<feature type="compositionally biased region" description="Basic and acidic residues" evidence="1">
    <location>
        <begin position="786"/>
        <end position="804"/>
    </location>
</feature>
<feature type="region of interest" description="Disordered" evidence="1">
    <location>
        <begin position="703"/>
        <end position="804"/>
    </location>
</feature>
<feature type="region of interest" description="Disordered" evidence="1">
    <location>
        <begin position="430"/>
        <end position="504"/>
    </location>
</feature>
<evidence type="ECO:0000313" key="2">
    <source>
        <dbReference type="EMBL" id="KAL0566070.1"/>
    </source>
</evidence>
<feature type="compositionally biased region" description="Polar residues" evidence="1">
    <location>
        <begin position="204"/>
        <end position="215"/>
    </location>
</feature>
<feature type="compositionally biased region" description="Basic residues" evidence="1">
    <location>
        <begin position="761"/>
        <end position="774"/>
    </location>
</feature>
<feature type="compositionally biased region" description="Low complexity" evidence="1">
    <location>
        <begin position="714"/>
        <end position="728"/>
    </location>
</feature>
<feature type="region of interest" description="Disordered" evidence="1">
    <location>
        <begin position="302"/>
        <end position="381"/>
    </location>
</feature>
<organism evidence="2 3">
    <name type="scientific">Marasmius crinis-equi</name>
    <dbReference type="NCBI Taxonomy" id="585013"/>
    <lineage>
        <taxon>Eukaryota</taxon>
        <taxon>Fungi</taxon>
        <taxon>Dikarya</taxon>
        <taxon>Basidiomycota</taxon>
        <taxon>Agaricomycotina</taxon>
        <taxon>Agaricomycetes</taxon>
        <taxon>Agaricomycetidae</taxon>
        <taxon>Agaricales</taxon>
        <taxon>Marasmiineae</taxon>
        <taxon>Marasmiaceae</taxon>
        <taxon>Marasmius</taxon>
    </lineage>
</organism>
<evidence type="ECO:0000256" key="1">
    <source>
        <dbReference type="SAM" id="MobiDB-lite"/>
    </source>
</evidence>
<reference evidence="2 3" key="1">
    <citation type="submission" date="2024-02" db="EMBL/GenBank/DDBJ databases">
        <title>A draft genome for the cacao thread blight pathogen Marasmius crinis-equi.</title>
        <authorList>
            <person name="Cohen S.P."/>
            <person name="Baruah I.K."/>
            <person name="Amoako-Attah I."/>
            <person name="Bukari Y."/>
            <person name="Meinhardt L.W."/>
            <person name="Bailey B.A."/>
        </authorList>
    </citation>
    <scope>NUCLEOTIDE SEQUENCE [LARGE SCALE GENOMIC DNA]</scope>
    <source>
        <strain evidence="2 3">GH-76</strain>
    </source>
</reference>
<comment type="caution">
    <text evidence="2">The sequence shown here is derived from an EMBL/GenBank/DDBJ whole genome shotgun (WGS) entry which is preliminary data.</text>
</comment>